<dbReference type="Proteomes" id="UP000772434">
    <property type="component" value="Unassembled WGS sequence"/>
</dbReference>
<feature type="compositionally biased region" description="Low complexity" evidence="1">
    <location>
        <begin position="39"/>
        <end position="55"/>
    </location>
</feature>
<proteinExistence type="predicted"/>
<name>A0A9P5TWI8_9AGAR</name>
<reference evidence="2" key="1">
    <citation type="submission" date="2020-11" db="EMBL/GenBank/DDBJ databases">
        <authorList>
            <consortium name="DOE Joint Genome Institute"/>
            <person name="Ahrendt S."/>
            <person name="Riley R."/>
            <person name="Andreopoulos W."/>
            <person name="Labutti K."/>
            <person name="Pangilinan J."/>
            <person name="Ruiz-Duenas F.J."/>
            <person name="Barrasa J.M."/>
            <person name="Sanchez-Garcia M."/>
            <person name="Camarero S."/>
            <person name="Miyauchi S."/>
            <person name="Serrano A."/>
            <person name="Linde D."/>
            <person name="Babiker R."/>
            <person name="Drula E."/>
            <person name="Ayuso-Fernandez I."/>
            <person name="Pacheco R."/>
            <person name="Padilla G."/>
            <person name="Ferreira P."/>
            <person name="Barriuso J."/>
            <person name="Kellner H."/>
            <person name="Castanera R."/>
            <person name="Alfaro M."/>
            <person name="Ramirez L."/>
            <person name="Pisabarro A.G."/>
            <person name="Kuo A."/>
            <person name="Tritt A."/>
            <person name="Lipzen A."/>
            <person name="He G."/>
            <person name="Yan M."/>
            <person name="Ng V."/>
            <person name="Cullen D."/>
            <person name="Martin F."/>
            <person name="Rosso M.-N."/>
            <person name="Henrissat B."/>
            <person name="Hibbett D."/>
            <person name="Martinez A.T."/>
            <person name="Grigoriev I.V."/>
        </authorList>
    </citation>
    <scope>NUCLEOTIDE SEQUENCE</scope>
    <source>
        <strain evidence="2">AH 40177</strain>
    </source>
</reference>
<protein>
    <submittedName>
        <fullName evidence="2">Uncharacterized protein</fullName>
    </submittedName>
</protein>
<dbReference type="AlphaFoldDB" id="A0A9P5TWI8"/>
<evidence type="ECO:0000313" key="2">
    <source>
        <dbReference type="EMBL" id="KAF9022578.1"/>
    </source>
</evidence>
<feature type="compositionally biased region" description="Polar residues" evidence="1">
    <location>
        <begin position="66"/>
        <end position="78"/>
    </location>
</feature>
<keyword evidence="3" id="KW-1185">Reference proteome</keyword>
<evidence type="ECO:0000256" key="1">
    <source>
        <dbReference type="SAM" id="MobiDB-lite"/>
    </source>
</evidence>
<feature type="region of interest" description="Disordered" evidence="1">
    <location>
        <begin position="1"/>
        <end position="105"/>
    </location>
</feature>
<organism evidence="2 3">
    <name type="scientific">Rhodocollybia butyracea</name>
    <dbReference type="NCBI Taxonomy" id="206335"/>
    <lineage>
        <taxon>Eukaryota</taxon>
        <taxon>Fungi</taxon>
        <taxon>Dikarya</taxon>
        <taxon>Basidiomycota</taxon>
        <taxon>Agaricomycotina</taxon>
        <taxon>Agaricomycetes</taxon>
        <taxon>Agaricomycetidae</taxon>
        <taxon>Agaricales</taxon>
        <taxon>Marasmiineae</taxon>
        <taxon>Omphalotaceae</taxon>
        <taxon>Rhodocollybia</taxon>
    </lineage>
</organism>
<dbReference type="EMBL" id="JADNRY010001013">
    <property type="protein sequence ID" value="KAF9022578.1"/>
    <property type="molecule type" value="Genomic_DNA"/>
</dbReference>
<comment type="caution">
    <text evidence="2">The sequence shown here is derived from an EMBL/GenBank/DDBJ whole genome shotgun (WGS) entry which is preliminary data.</text>
</comment>
<accession>A0A9P5TWI8</accession>
<gene>
    <name evidence="2" type="ORF">BDP27DRAFT_1438807</name>
</gene>
<sequence>MAEGNPVRGQGNRPIQGSGIGLGHPTSSSAHNLPNNPRSAHAASHAASLAVSQSSTNAYPPGGFLRTTQAASLRGNQQGREDNRSVVTGTSRRATPVPPTSTGTIVEVDEDSLSPPISSVRRVSLEVVLLISTSYRKGLTGYSYAGGRSLPTSRETSGPLSPLGLTPSPSDMGEEEMEEQIMQIHLNLEIDATDPHPSVFTMFKFLIPIKDETLPMSYEKYYHNI</sequence>
<evidence type="ECO:0000313" key="3">
    <source>
        <dbReference type="Proteomes" id="UP000772434"/>
    </source>
</evidence>
<feature type="compositionally biased region" description="Polar residues" evidence="1">
    <location>
        <begin position="25"/>
        <end position="38"/>
    </location>
</feature>